<keyword evidence="2" id="KW-1185">Reference proteome</keyword>
<comment type="caution">
    <text evidence="1">The sequence shown here is derived from an EMBL/GenBank/DDBJ whole genome shotgun (WGS) entry which is preliminary data.</text>
</comment>
<gene>
    <name evidence="1" type="ORF">HNQ03_002230</name>
</gene>
<evidence type="ECO:0000313" key="1">
    <source>
        <dbReference type="EMBL" id="NRS93144.1"/>
    </source>
</evidence>
<dbReference type="EMBL" id="JABSNO010000016">
    <property type="protein sequence ID" value="NRS93144.1"/>
    <property type="molecule type" value="Genomic_DNA"/>
</dbReference>
<name>A0A8J8G895_9FLAO</name>
<reference evidence="1" key="1">
    <citation type="submission" date="2020-05" db="EMBL/GenBank/DDBJ databases">
        <title>Genomic Encyclopedia of Type Strains, Phase IV (KMG-V): Genome sequencing to study the core and pangenomes of soil and plant-associated prokaryotes.</title>
        <authorList>
            <person name="Whitman W."/>
        </authorList>
    </citation>
    <scope>NUCLEOTIDE SEQUENCE</scope>
    <source>
        <strain evidence="1">16F</strain>
    </source>
</reference>
<protein>
    <submittedName>
        <fullName evidence="1">Uncharacterized protein</fullName>
    </submittedName>
</protein>
<proteinExistence type="predicted"/>
<accession>A0A8J8G895</accession>
<dbReference type="Proteomes" id="UP000610746">
    <property type="component" value="Unassembled WGS sequence"/>
</dbReference>
<dbReference type="AlphaFoldDB" id="A0A8J8G895"/>
<sequence>MEELHKLDISRLKHPELAQFINPKKWGKPAYTVFTIK</sequence>
<organism evidence="1 2">
    <name type="scientific">Frigoriflavimonas asaccharolytica</name>
    <dbReference type="NCBI Taxonomy" id="2735899"/>
    <lineage>
        <taxon>Bacteria</taxon>
        <taxon>Pseudomonadati</taxon>
        <taxon>Bacteroidota</taxon>
        <taxon>Flavobacteriia</taxon>
        <taxon>Flavobacteriales</taxon>
        <taxon>Weeksellaceae</taxon>
        <taxon>Frigoriflavimonas</taxon>
    </lineage>
</organism>
<evidence type="ECO:0000313" key="2">
    <source>
        <dbReference type="Proteomes" id="UP000610746"/>
    </source>
</evidence>